<keyword evidence="4" id="KW-1185">Reference proteome</keyword>
<feature type="region of interest" description="Disordered" evidence="1">
    <location>
        <begin position="247"/>
        <end position="273"/>
    </location>
</feature>
<proteinExistence type="predicted"/>
<evidence type="ECO:0000256" key="1">
    <source>
        <dbReference type="SAM" id="MobiDB-lite"/>
    </source>
</evidence>
<dbReference type="EMBL" id="VCHX02000340">
    <property type="protein sequence ID" value="TPQ16128.1"/>
    <property type="molecule type" value="Genomic_DNA"/>
</dbReference>
<dbReference type="RefSeq" id="WP_119106093.1">
    <property type="nucleotide sequence ID" value="NZ_QXMJ01000340.1"/>
</dbReference>
<evidence type="ECO:0000256" key="2">
    <source>
        <dbReference type="SAM" id="Phobius"/>
    </source>
</evidence>
<keyword evidence="2" id="KW-1133">Transmembrane helix</keyword>
<sequence length="383" mass="41644">MLLADGDSGGDGAPPQPGTRPALSHTSTHRALRYALLLHYGRHFGPHLLTVLVILSFSLVTGWWEACVLVMVPLVYFLPRAWWFCCRHASSDRRRARLILEHYAWRTCLMERPEPDTARDRRATRSGNWEGTFVRLVDRSEPGSGRLHGVPGPGWRRPVRGLRDTRVITAAMGAGGGTEVWFAGDPRFGGVVSPSGGGSPVLLRARGRRGLRGEDKAAPPERDAVAIRAGLLEYRDLPKRHPIRRRQEDEEAVTVMHRSRPRRRPGPSPSGVADLLERRASARILARTFLGMLGVLLVLCGGVALLAAVLPDGSGGVAYRLLLVTLALAVLAPAWPCLSGARWAGSGRERTGTARTAAMLTLWAASSTLMLTSVVAVVELSLE</sequence>
<feature type="transmembrane region" description="Helical" evidence="2">
    <location>
        <begin position="288"/>
        <end position="311"/>
    </location>
</feature>
<feature type="transmembrane region" description="Helical" evidence="2">
    <location>
        <begin position="48"/>
        <end position="78"/>
    </location>
</feature>
<keyword evidence="2" id="KW-0472">Membrane</keyword>
<dbReference type="Proteomes" id="UP000317378">
    <property type="component" value="Unassembled WGS sequence"/>
</dbReference>
<keyword evidence="2" id="KW-0812">Transmembrane</keyword>
<reference evidence="3 4" key="1">
    <citation type="submission" date="2019-06" db="EMBL/GenBank/DDBJ databases">
        <title>Streptomyces sporangiiformans sp. nov., a novel actinomycete isolated from soil in Mount Song.</title>
        <authorList>
            <person name="Han L."/>
        </authorList>
    </citation>
    <scope>NUCLEOTIDE SEQUENCE [LARGE SCALE GENOMIC DNA]</scope>
    <source>
        <strain evidence="3 4">NEAU-SSA 1</strain>
    </source>
</reference>
<accession>A0A505D5U7</accession>
<gene>
    <name evidence="3" type="ORF">FGD71_043335</name>
</gene>
<evidence type="ECO:0000313" key="4">
    <source>
        <dbReference type="Proteomes" id="UP000317378"/>
    </source>
</evidence>
<feature type="transmembrane region" description="Helical" evidence="2">
    <location>
        <begin position="359"/>
        <end position="378"/>
    </location>
</feature>
<feature type="transmembrane region" description="Helical" evidence="2">
    <location>
        <begin position="317"/>
        <end position="338"/>
    </location>
</feature>
<organism evidence="3 4">
    <name type="scientific">Streptomyces sporangiiformans</name>
    <dbReference type="NCBI Taxonomy" id="2315329"/>
    <lineage>
        <taxon>Bacteria</taxon>
        <taxon>Bacillati</taxon>
        <taxon>Actinomycetota</taxon>
        <taxon>Actinomycetes</taxon>
        <taxon>Kitasatosporales</taxon>
        <taxon>Streptomycetaceae</taxon>
        <taxon>Streptomyces</taxon>
    </lineage>
</organism>
<name>A0A505D5U7_9ACTN</name>
<feature type="region of interest" description="Disordered" evidence="1">
    <location>
        <begin position="1"/>
        <end position="25"/>
    </location>
</feature>
<evidence type="ECO:0000313" key="3">
    <source>
        <dbReference type="EMBL" id="TPQ16128.1"/>
    </source>
</evidence>
<protein>
    <submittedName>
        <fullName evidence="3">Uncharacterized protein</fullName>
    </submittedName>
</protein>
<dbReference type="OrthoDB" id="4258867at2"/>
<dbReference type="AlphaFoldDB" id="A0A505D5U7"/>
<comment type="caution">
    <text evidence="3">The sequence shown here is derived from an EMBL/GenBank/DDBJ whole genome shotgun (WGS) entry which is preliminary data.</text>
</comment>